<evidence type="ECO:0000313" key="5">
    <source>
        <dbReference type="Proteomes" id="UP000757435"/>
    </source>
</evidence>
<dbReference type="FunFam" id="2.60.120.330:FF:000038">
    <property type="entry name" value="Si:dkey-10o6.2"/>
    <property type="match status" value="1"/>
</dbReference>
<dbReference type="InterPro" id="IPR005123">
    <property type="entry name" value="Oxoglu/Fe-dep_dioxygenase_dom"/>
</dbReference>
<dbReference type="Proteomes" id="UP000757435">
    <property type="component" value="Unassembled WGS sequence"/>
</dbReference>
<keyword evidence="2" id="KW-0560">Oxidoreductase</keyword>
<reference evidence="4" key="1">
    <citation type="submission" date="2021-05" db="EMBL/GenBank/DDBJ databases">
        <authorList>
            <person name="Pietrasiak N."/>
            <person name="Ward R."/>
            <person name="Stajich J.E."/>
            <person name="Kurbessoian T."/>
        </authorList>
    </citation>
    <scope>NUCLEOTIDE SEQUENCE</scope>
    <source>
        <strain evidence="4">UHER 2000/2452</strain>
    </source>
</reference>
<evidence type="ECO:0000313" key="4">
    <source>
        <dbReference type="EMBL" id="MBW4661852.1"/>
    </source>
</evidence>
<dbReference type="PANTHER" id="PTHR47990">
    <property type="entry name" value="2-OXOGLUTARATE (2OG) AND FE(II)-DEPENDENT OXYGENASE SUPERFAMILY PROTEIN-RELATED"/>
    <property type="match status" value="1"/>
</dbReference>
<dbReference type="InterPro" id="IPR026992">
    <property type="entry name" value="DIOX_N"/>
</dbReference>
<name>A0A951UPU8_9CYAN</name>
<keyword evidence="2" id="KW-0408">Iron</keyword>
<dbReference type="InterPro" id="IPR027443">
    <property type="entry name" value="IPNS-like_sf"/>
</dbReference>
<keyword evidence="2" id="KW-0479">Metal-binding</keyword>
<dbReference type="InterPro" id="IPR044861">
    <property type="entry name" value="IPNS-like_FE2OG_OXY"/>
</dbReference>
<comment type="caution">
    <text evidence="4">The sequence shown here is derived from an EMBL/GenBank/DDBJ whole genome shotgun (WGS) entry which is preliminary data.</text>
</comment>
<evidence type="ECO:0000256" key="2">
    <source>
        <dbReference type="RuleBase" id="RU003682"/>
    </source>
</evidence>
<dbReference type="GO" id="GO:0016491">
    <property type="term" value="F:oxidoreductase activity"/>
    <property type="evidence" value="ECO:0007669"/>
    <property type="project" value="UniProtKB-KW"/>
</dbReference>
<dbReference type="AlphaFoldDB" id="A0A951UPU8"/>
<dbReference type="GO" id="GO:0046872">
    <property type="term" value="F:metal ion binding"/>
    <property type="evidence" value="ECO:0007669"/>
    <property type="project" value="UniProtKB-KW"/>
</dbReference>
<dbReference type="EMBL" id="JAHHHD010000047">
    <property type="protein sequence ID" value="MBW4661852.1"/>
    <property type="molecule type" value="Genomic_DNA"/>
</dbReference>
<organism evidence="4 5">
    <name type="scientific">Drouetiella hepatica Uher 2000/2452</name>
    <dbReference type="NCBI Taxonomy" id="904376"/>
    <lineage>
        <taxon>Bacteria</taxon>
        <taxon>Bacillati</taxon>
        <taxon>Cyanobacteriota</taxon>
        <taxon>Cyanophyceae</taxon>
        <taxon>Oculatellales</taxon>
        <taxon>Oculatellaceae</taxon>
        <taxon>Drouetiella</taxon>
    </lineage>
</organism>
<dbReference type="Gene3D" id="2.60.120.330">
    <property type="entry name" value="B-lactam Antibiotic, Isopenicillin N Synthase, Chain"/>
    <property type="match status" value="1"/>
</dbReference>
<evidence type="ECO:0000259" key="3">
    <source>
        <dbReference type="PROSITE" id="PS51471"/>
    </source>
</evidence>
<proteinExistence type="inferred from homology"/>
<accession>A0A951UPU8</accession>
<feature type="domain" description="Fe2OG dioxygenase" evidence="3">
    <location>
        <begin position="153"/>
        <end position="259"/>
    </location>
</feature>
<protein>
    <submittedName>
        <fullName evidence="4">Isopenicillin N synthase family oxygenase</fullName>
    </submittedName>
</protein>
<dbReference type="SUPFAM" id="SSF51197">
    <property type="entry name" value="Clavaminate synthase-like"/>
    <property type="match status" value="1"/>
</dbReference>
<dbReference type="Pfam" id="PF14226">
    <property type="entry name" value="DIOX_N"/>
    <property type="match status" value="1"/>
</dbReference>
<dbReference type="Pfam" id="PF03171">
    <property type="entry name" value="2OG-FeII_Oxy"/>
    <property type="match status" value="1"/>
</dbReference>
<evidence type="ECO:0000256" key="1">
    <source>
        <dbReference type="ARBA" id="ARBA00004792"/>
    </source>
</evidence>
<sequence length="297" mass="33765">MTQIPIIDFAPFTQGTAADKQRVVEQIYDACHEIGFMYLRNGIKKPLLDRLLTQSQQFFDLPVALKEQVARSPQTNCGYVGFQKERLDAAKPWDLKEAFNVGLYTVWPAQPESFQAVVSEFYRCCTTILAPNLLRAFAIAFHLPETFFDDKHGQNYVLRMLHYPPIYQTPEPGQLRAGEHTDYGSITLLFQDEVGGLEVQTRQGEWIAAPPIPDALLVNVGDAMQRWTNDILCSTPHRVIVPELAAQRSRYSVALFCDPNLDVEISCLESCQSADRPSRYPPILTHDYLESRFAETY</sequence>
<comment type="similarity">
    <text evidence="2">Belongs to the iron/ascorbate-dependent oxidoreductase family.</text>
</comment>
<dbReference type="InterPro" id="IPR050231">
    <property type="entry name" value="Iron_ascorbate_oxido_reductase"/>
</dbReference>
<gene>
    <name evidence="4" type="ORF">KME15_24560</name>
</gene>
<comment type="pathway">
    <text evidence="1">Antibiotic biosynthesis.</text>
</comment>
<reference evidence="4" key="2">
    <citation type="journal article" date="2022" name="Microbiol. Resour. Announc.">
        <title>Metagenome Sequencing to Explore Phylogenomics of Terrestrial Cyanobacteria.</title>
        <authorList>
            <person name="Ward R.D."/>
            <person name="Stajich J.E."/>
            <person name="Johansen J.R."/>
            <person name="Huntemann M."/>
            <person name="Clum A."/>
            <person name="Foster B."/>
            <person name="Foster B."/>
            <person name="Roux S."/>
            <person name="Palaniappan K."/>
            <person name="Varghese N."/>
            <person name="Mukherjee S."/>
            <person name="Reddy T.B.K."/>
            <person name="Daum C."/>
            <person name="Copeland A."/>
            <person name="Chen I.A."/>
            <person name="Ivanova N.N."/>
            <person name="Kyrpides N.C."/>
            <person name="Shapiro N."/>
            <person name="Eloe-Fadrosh E.A."/>
            <person name="Pietrasiak N."/>
        </authorList>
    </citation>
    <scope>NUCLEOTIDE SEQUENCE</scope>
    <source>
        <strain evidence="4">UHER 2000/2452</strain>
    </source>
</reference>
<dbReference type="PROSITE" id="PS51471">
    <property type="entry name" value="FE2OG_OXY"/>
    <property type="match status" value="1"/>
</dbReference>